<accession>A0ABP0JER2</accession>
<feature type="transmembrane region" description="Helical" evidence="1">
    <location>
        <begin position="655"/>
        <end position="677"/>
    </location>
</feature>
<name>A0ABP0JER2_9DINO</name>
<feature type="transmembrane region" description="Helical" evidence="1">
    <location>
        <begin position="546"/>
        <end position="565"/>
    </location>
</feature>
<feature type="transmembrane region" description="Helical" evidence="1">
    <location>
        <begin position="834"/>
        <end position="855"/>
    </location>
</feature>
<proteinExistence type="predicted"/>
<feature type="transmembrane region" description="Helical" evidence="1">
    <location>
        <begin position="742"/>
        <end position="772"/>
    </location>
</feature>
<reference evidence="2 3" key="1">
    <citation type="submission" date="2024-02" db="EMBL/GenBank/DDBJ databases">
        <authorList>
            <person name="Chen Y."/>
            <person name="Shah S."/>
            <person name="Dougan E. K."/>
            <person name="Thang M."/>
            <person name="Chan C."/>
        </authorList>
    </citation>
    <scope>NUCLEOTIDE SEQUENCE [LARGE SCALE GENOMIC DNA]</scope>
</reference>
<feature type="transmembrane region" description="Helical" evidence="1">
    <location>
        <begin position="867"/>
        <end position="888"/>
    </location>
</feature>
<keyword evidence="1" id="KW-0812">Transmembrane</keyword>
<feature type="transmembrane region" description="Helical" evidence="1">
    <location>
        <begin position="793"/>
        <end position="822"/>
    </location>
</feature>
<keyword evidence="3" id="KW-1185">Reference proteome</keyword>
<keyword evidence="1" id="KW-0472">Membrane</keyword>
<comment type="caution">
    <text evidence="2">The sequence shown here is derived from an EMBL/GenBank/DDBJ whole genome shotgun (WGS) entry which is preliminary data.</text>
</comment>
<dbReference type="Proteomes" id="UP001642484">
    <property type="component" value="Unassembled WGS sequence"/>
</dbReference>
<evidence type="ECO:0000313" key="2">
    <source>
        <dbReference type="EMBL" id="CAK9012827.1"/>
    </source>
</evidence>
<organism evidence="2 3">
    <name type="scientific">Durusdinium trenchii</name>
    <dbReference type="NCBI Taxonomy" id="1381693"/>
    <lineage>
        <taxon>Eukaryota</taxon>
        <taxon>Sar</taxon>
        <taxon>Alveolata</taxon>
        <taxon>Dinophyceae</taxon>
        <taxon>Suessiales</taxon>
        <taxon>Symbiodiniaceae</taxon>
        <taxon>Durusdinium</taxon>
    </lineage>
</organism>
<protein>
    <submittedName>
        <fullName evidence="2">Uncharacterized protein</fullName>
    </submittedName>
</protein>
<feature type="transmembrane region" description="Helical" evidence="1">
    <location>
        <begin position="520"/>
        <end position="539"/>
    </location>
</feature>
<gene>
    <name evidence="2" type="ORF">CCMP2556_LOCUS11004</name>
</gene>
<sequence>MAFELSQRLLSDSVCVFLNRVEQLGRCSNLEVVQTHPFPVLRFSFLRVTWMRAMSLPGKMKLRVSDLSGSGFSAGEALPAGFADMNSVQKFAICAAAASASKELLEQSMTSEIVAETTASQYMVVLPPPETVTVGSMFLVRLKVTTASGGPVRDVRVRVGIKSLTTTAPGRTSPGLLQSLAVQGNSLGVVSTGNIKLDPLTTVRSSDGSGIIGFPLTVLKAGSGTYQLQFQPDVPDGKIVLTTSAFKVENPITAISSSSRISEMKIPKFGTSVPVPVAPQFCIETATNESLQQMDKDGIRISIVLRLKAAPEERESAAMSLVAQAKRDANEQAQRIANDMATRLAQTPNTAMRRAVDTMVARANSKAKGMFAGMSEEFAEACFATPAKLLQTGDPAVMVNFGNATAVDFVGEQAPSLAEALGMDPTALDPTQSLNQFTEVLMSAGAALTPAREMAVEGSWELTLNDLDFKGGCTYEPNQSLVFPFKEGMDYSFSLSVNGVEGPSEPFKVLLIPADPVDLAFNWFLSAVAAIVGVVLLTTNVTLHHWAWFVIAMLCTLGMCIGLPWMTLHKDAMYGSWLYIAIANFALIAVALVWGLTAQLSPKIKTFEDKRADIFEEYTHRQFKTLIGFNEGKRDPRRSALRDTFLKPFNSQDAFFFPSAFLIASFLSFLSFIYVLMQSIQVLNNTEKLLQQILNTAVDRSVLFVSSINNAYFQALGADLPDSSSDFMYVQIQVMKDWFQKLITSIVIGFTTGIVVAAILTVAGLLGGFVHFRQSVMDARRGKFNFKKSDAKLVFATAFIGINISSSIVSFILIVGLVTLVTLPFTFELTWRVIWSYAGTILLTFVLPAVIKFLSTKILKGCIFGPTFIKTRAGASIFHFYTTFLALPGGVVTAIVRFVMGLLSVLVMLPITYGANTPNMVNSVMLLDSLLASDFFQKVGLYATHNNPIMITAARRLLAIKEAREKHREEKKHWTSSRSLLILILIRNLARIHWNVLDICQLTKFWTRFLYRTLG</sequence>
<feature type="transmembrane region" description="Helical" evidence="1">
    <location>
        <begin position="577"/>
        <end position="596"/>
    </location>
</feature>
<keyword evidence="1" id="KW-1133">Transmembrane helix</keyword>
<dbReference type="EMBL" id="CAXAMN010005213">
    <property type="protein sequence ID" value="CAK9012827.1"/>
    <property type="molecule type" value="Genomic_DNA"/>
</dbReference>
<evidence type="ECO:0000256" key="1">
    <source>
        <dbReference type="SAM" id="Phobius"/>
    </source>
</evidence>
<evidence type="ECO:0000313" key="3">
    <source>
        <dbReference type="Proteomes" id="UP001642484"/>
    </source>
</evidence>